<comment type="caution">
    <text evidence="2">The sequence shown here is derived from an EMBL/GenBank/DDBJ whole genome shotgun (WGS) entry which is preliminary data.</text>
</comment>
<sequence>MEKKRLAKMERETIDGRKRTEGTISRDKAF</sequence>
<proteinExistence type="predicted"/>
<dbReference type="AlphaFoldDB" id="A0A834WZK9"/>
<dbReference type="EMBL" id="JAAIUW010000004">
    <property type="protein sequence ID" value="KAF7835389.1"/>
    <property type="molecule type" value="Genomic_DNA"/>
</dbReference>
<evidence type="ECO:0000313" key="3">
    <source>
        <dbReference type="Proteomes" id="UP000634136"/>
    </source>
</evidence>
<dbReference type="Proteomes" id="UP000634136">
    <property type="component" value="Unassembled WGS sequence"/>
</dbReference>
<evidence type="ECO:0000256" key="1">
    <source>
        <dbReference type="SAM" id="MobiDB-lite"/>
    </source>
</evidence>
<protein>
    <submittedName>
        <fullName evidence="2">Uncharacterized protein</fullName>
    </submittedName>
</protein>
<reference evidence="2" key="1">
    <citation type="submission" date="2020-09" db="EMBL/GenBank/DDBJ databases">
        <title>Genome-Enabled Discovery of Anthraquinone Biosynthesis in Senna tora.</title>
        <authorList>
            <person name="Kang S.-H."/>
            <person name="Pandey R.P."/>
            <person name="Lee C.-M."/>
            <person name="Sim J.-S."/>
            <person name="Jeong J.-T."/>
            <person name="Choi B.-S."/>
            <person name="Jung M."/>
            <person name="Ginzburg D."/>
            <person name="Zhao K."/>
            <person name="Won S.Y."/>
            <person name="Oh T.-J."/>
            <person name="Yu Y."/>
            <person name="Kim N.-H."/>
            <person name="Lee O.R."/>
            <person name="Lee T.-H."/>
            <person name="Bashyal P."/>
            <person name="Kim T.-S."/>
            <person name="Lee W.-H."/>
            <person name="Kawkins C."/>
            <person name="Kim C.-K."/>
            <person name="Kim J.S."/>
            <person name="Ahn B.O."/>
            <person name="Rhee S.Y."/>
            <person name="Sohng J.K."/>
        </authorList>
    </citation>
    <scope>NUCLEOTIDE SEQUENCE</scope>
    <source>
        <tissue evidence="2">Leaf</tissue>
    </source>
</reference>
<name>A0A834WZK9_9FABA</name>
<accession>A0A834WZK9</accession>
<keyword evidence="3" id="KW-1185">Reference proteome</keyword>
<organism evidence="2 3">
    <name type="scientific">Senna tora</name>
    <dbReference type="NCBI Taxonomy" id="362788"/>
    <lineage>
        <taxon>Eukaryota</taxon>
        <taxon>Viridiplantae</taxon>
        <taxon>Streptophyta</taxon>
        <taxon>Embryophyta</taxon>
        <taxon>Tracheophyta</taxon>
        <taxon>Spermatophyta</taxon>
        <taxon>Magnoliopsida</taxon>
        <taxon>eudicotyledons</taxon>
        <taxon>Gunneridae</taxon>
        <taxon>Pentapetalae</taxon>
        <taxon>rosids</taxon>
        <taxon>fabids</taxon>
        <taxon>Fabales</taxon>
        <taxon>Fabaceae</taxon>
        <taxon>Caesalpinioideae</taxon>
        <taxon>Cassia clade</taxon>
        <taxon>Senna</taxon>
    </lineage>
</organism>
<feature type="region of interest" description="Disordered" evidence="1">
    <location>
        <begin position="1"/>
        <end position="30"/>
    </location>
</feature>
<gene>
    <name evidence="2" type="ORF">G2W53_010248</name>
</gene>
<evidence type="ECO:0000313" key="2">
    <source>
        <dbReference type="EMBL" id="KAF7835389.1"/>
    </source>
</evidence>